<dbReference type="RefSeq" id="WP_369173904.1">
    <property type="nucleotide sequence ID" value="NZ_CP163439.1"/>
</dbReference>
<protein>
    <submittedName>
        <fullName evidence="3">TIR-like protein FxsC</fullName>
    </submittedName>
</protein>
<feature type="region of interest" description="Disordered" evidence="1">
    <location>
        <begin position="392"/>
        <end position="437"/>
    </location>
</feature>
<organism evidence="3">
    <name type="scientific">Streptomyces sp. R28</name>
    <dbReference type="NCBI Taxonomy" id="3238628"/>
    <lineage>
        <taxon>Bacteria</taxon>
        <taxon>Bacillati</taxon>
        <taxon>Actinomycetota</taxon>
        <taxon>Actinomycetes</taxon>
        <taxon>Kitasatosporales</taxon>
        <taxon>Streptomycetaceae</taxon>
        <taxon>Streptomyces</taxon>
    </lineage>
</organism>
<proteinExistence type="predicted"/>
<dbReference type="NCBIfam" id="NF040588">
    <property type="entry name" value="FxsC_Nterm"/>
    <property type="match status" value="1"/>
</dbReference>
<dbReference type="NCBIfam" id="TIGR04276">
    <property type="entry name" value="FxsC_Cterm"/>
    <property type="match status" value="1"/>
</dbReference>
<evidence type="ECO:0000259" key="2">
    <source>
        <dbReference type="Pfam" id="PF13676"/>
    </source>
</evidence>
<feature type="compositionally biased region" description="Basic and acidic residues" evidence="1">
    <location>
        <begin position="426"/>
        <end position="437"/>
    </location>
</feature>
<accession>A0AB39QA82</accession>
<dbReference type="EMBL" id="CP163439">
    <property type="protein sequence ID" value="XDQ39176.1"/>
    <property type="molecule type" value="Genomic_DNA"/>
</dbReference>
<gene>
    <name evidence="3" type="ORF">AB5J49_40700</name>
</gene>
<dbReference type="InterPro" id="IPR000157">
    <property type="entry name" value="TIR_dom"/>
</dbReference>
<dbReference type="Pfam" id="PF13676">
    <property type="entry name" value="TIR_2"/>
    <property type="match status" value="1"/>
</dbReference>
<dbReference type="AlphaFoldDB" id="A0AB39QA82"/>
<feature type="domain" description="TIR" evidence="2">
    <location>
        <begin position="11"/>
        <end position="144"/>
    </location>
</feature>
<reference evidence="3" key="1">
    <citation type="submission" date="2024-07" db="EMBL/GenBank/DDBJ databases">
        <authorList>
            <person name="Yu S.T."/>
        </authorList>
    </citation>
    <scope>NUCLEOTIDE SEQUENCE</scope>
    <source>
        <strain evidence="3">R28</strain>
    </source>
</reference>
<dbReference type="InterPro" id="IPR047603">
    <property type="entry name" value="FxsC_N"/>
</dbReference>
<dbReference type="InterPro" id="IPR026367">
    <property type="entry name" value="FxsC_C"/>
</dbReference>
<dbReference type="GO" id="GO:0007165">
    <property type="term" value="P:signal transduction"/>
    <property type="evidence" value="ECO:0007669"/>
    <property type="project" value="InterPro"/>
</dbReference>
<evidence type="ECO:0000313" key="3">
    <source>
        <dbReference type="EMBL" id="XDQ39176.1"/>
    </source>
</evidence>
<evidence type="ECO:0000256" key="1">
    <source>
        <dbReference type="SAM" id="MobiDB-lite"/>
    </source>
</evidence>
<sequence>MLRADVTAPYFFLSYAHTPRDENDNSDPDHWVHRLFRDLCDHIRHLTTVPGGAAGYMDRSMRAGQLWTTELGGALAACRVFVPLYSPRYFHSSWCGKEWSVFARRPTRFRTEGRSGTPGAIVPALWAPVEDHQLPDSIRDIQYAHPELGDRYRDFGLYGLMKLSSHRRHYQTAVWELARRIIEVGKHVAVDPGESTSWDTEPDAFAPLRSRRALRITVAAGSLDRLPEGRSPDYYGPTALDWTPFRPACPRPLAEMAAEIAERLDFRPDIQAFDTWHSEAGGTPSGGGSPAATGPEVVLLDRWVLRDPEQRTRLGKFDATHHPATGLVVPWNDDDPDSEDAKQALTAETTATLPRTVSQAEQACRPAVRGIPDHESFDALLPRVVQWAATQHLKHAPAQPPPGRGTRRFRLSVAGDQDSPPPVHRPHAEEEDRDEQP</sequence>
<dbReference type="Gene3D" id="3.40.50.10140">
    <property type="entry name" value="Toll/interleukin-1 receptor homology (TIR) domain"/>
    <property type="match status" value="1"/>
</dbReference>
<dbReference type="SUPFAM" id="SSF52200">
    <property type="entry name" value="Toll/Interleukin receptor TIR domain"/>
    <property type="match status" value="1"/>
</dbReference>
<name>A0AB39QA82_9ACTN</name>
<dbReference type="InterPro" id="IPR035897">
    <property type="entry name" value="Toll_tir_struct_dom_sf"/>
</dbReference>